<dbReference type="EMBL" id="HACA01023090">
    <property type="protein sequence ID" value="CDW40451.1"/>
    <property type="molecule type" value="Transcribed_RNA"/>
</dbReference>
<accession>A0A0K2URU5</accession>
<name>A0A0K2URU5_LEPSM</name>
<reference evidence="1" key="1">
    <citation type="submission" date="2014-05" db="EMBL/GenBank/DDBJ databases">
        <authorList>
            <person name="Chronopoulou M."/>
        </authorList>
    </citation>
    <scope>NUCLEOTIDE SEQUENCE</scope>
    <source>
        <tissue evidence="1">Whole organism</tissue>
    </source>
</reference>
<dbReference type="AlphaFoldDB" id="A0A0K2URU5"/>
<proteinExistence type="predicted"/>
<protein>
    <submittedName>
        <fullName evidence="1">Uncharacterized protein</fullName>
    </submittedName>
</protein>
<evidence type="ECO:0000313" key="1">
    <source>
        <dbReference type="EMBL" id="CDW40451.1"/>
    </source>
</evidence>
<organism evidence="1">
    <name type="scientific">Lepeophtheirus salmonis</name>
    <name type="common">Salmon louse</name>
    <name type="synonym">Caligus salmonis</name>
    <dbReference type="NCBI Taxonomy" id="72036"/>
    <lineage>
        <taxon>Eukaryota</taxon>
        <taxon>Metazoa</taxon>
        <taxon>Ecdysozoa</taxon>
        <taxon>Arthropoda</taxon>
        <taxon>Crustacea</taxon>
        <taxon>Multicrustacea</taxon>
        <taxon>Hexanauplia</taxon>
        <taxon>Copepoda</taxon>
        <taxon>Siphonostomatoida</taxon>
        <taxon>Caligidae</taxon>
        <taxon>Lepeophtheirus</taxon>
    </lineage>
</organism>
<sequence length="512" mass="58715">MMIADVDQGNVVDNLLMVYRDKKDPRAPLHTVKSNNMMIMREAVSTMMSVGRVIEPMTLQVMGASEDVYEEVKKIYLSDRSIDKAVKLITAHSQGLLVESDFIFHSMARRNRIGRKSEGKVEVSHLYSNIAETWVMNVDPIRKEVVYEVYSCSDIIVVNPQMTKLMDEDLRKESASDFAKFYWRNGRKTVHPVAPMSEYTLEPHIESSHSTWNTWLLLTIDPGHSYKGIKEVDILVSKDKYYIYGEMLMKISDTFKDDDFYTKFHEFIGVEMDMVSLQTFVTENDMCVDNPLEPIESKKGMMVSLEEEVKAYSKEFMMQSMLDAFGANDDDDDDMDFGSMVVAMETNQPKDAMGELVMDFNNIVGWSDILEAAQNAVGSERLMDVPKSERLHMTELLTRNVLSVVSKEFKIRFSDIREAFRKEKNPSSIRAKSVWSIIATVINKNEKVRCSWLTRMALVYIYSRISIRHGIPIPTEVNILSSLKTELVTLIQERSAIEDAFDSIISDYYGSE</sequence>